<name>A7S0J4_NEMVE</name>
<evidence type="ECO:0000313" key="3">
    <source>
        <dbReference type="EMBL" id="EDO42687.1"/>
    </source>
</evidence>
<feature type="transmembrane region" description="Helical" evidence="2">
    <location>
        <begin position="9"/>
        <end position="26"/>
    </location>
</feature>
<reference evidence="3 4" key="1">
    <citation type="journal article" date="2007" name="Science">
        <title>Sea anemone genome reveals ancestral eumetazoan gene repertoire and genomic organization.</title>
        <authorList>
            <person name="Putnam N.H."/>
            <person name="Srivastava M."/>
            <person name="Hellsten U."/>
            <person name="Dirks B."/>
            <person name="Chapman J."/>
            <person name="Salamov A."/>
            <person name="Terry A."/>
            <person name="Shapiro H."/>
            <person name="Lindquist E."/>
            <person name="Kapitonov V.V."/>
            <person name="Jurka J."/>
            <person name="Genikhovich G."/>
            <person name="Grigoriev I.V."/>
            <person name="Lucas S.M."/>
            <person name="Steele R.E."/>
            <person name="Finnerty J.R."/>
            <person name="Technau U."/>
            <person name="Martindale M.Q."/>
            <person name="Rokhsar D.S."/>
        </authorList>
    </citation>
    <scope>NUCLEOTIDE SEQUENCE [LARGE SCALE GENOMIC DNA]</scope>
    <source>
        <strain evidence="4">CH2 X CH6</strain>
    </source>
</reference>
<feature type="compositionally biased region" description="Basic and acidic residues" evidence="1">
    <location>
        <begin position="614"/>
        <end position="623"/>
    </location>
</feature>
<sequence length="692" mass="77576">MKISTKRNLGIAACLIVITIVVMYSYCGGRSFCYSFPFFNHVGSNQLVVTSLIVDPAEEEHKGGSTSLGRKGTLHFYIKHDPSFGKEHTSDTKPDKFDDDSGWDPPRTRTHRLRPPSDITGKVAEEILRRANVSEEEANKELIRVEKVDEKVDREIPKTNTSFKSSKKGLVVSKNKGYPRKINFPWHMTLSKNKQVVDGRWFWSNKKGRKSENTTRGKQTGESRGIYRINTIEVPRRRYKSQSRNYDNTHSTHTSNGTHQHVHQSAKRKVPVKAPKVRLDGTNEESSSWLQEESGETEPSGNGHTKEFHTKGGSSIKSGNSTTSRSLSINQQSAALKNNSTRGGAADEVSFHHLLAYISNLEKHRTQSNLDKAVHKDETDLYDQLVSLRDSYKRGSFNLTKALSELVGNNTRVGFVDNTRERLRNAGLVLKRRDFVGSDRELIRTKREPGYLDNATGEKTLELRRRSSEKELIRVKRISEEQDDDDAGSTTKMHKRSSLPDSTKRSNTSQYNMPSEQGNNNNVSYGSGTAMVYGNVVQGSPSPDSSKRVHTNTLIHGFHNNTSSHRQANVGRNRTTAKAHRGMTRRKLSPSITVFTKISNTSKYIDGDAPSHQQKLDGAKSMRDGMNSANNNKRNTTKLSETGAMTAQENTGVVMKVVSNSVGKVITAQLESPVAQRNERDLVRDKRFDVDD</sequence>
<evidence type="ECO:0000256" key="1">
    <source>
        <dbReference type="SAM" id="MobiDB-lite"/>
    </source>
</evidence>
<feature type="compositionally biased region" description="Polar residues" evidence="1">
    <location>
        <begin position="557"/>
        <end position="574"/>
    </location>
</feature>
<feature type="region of interest" description="Disordered" evidence="1">
    <location>
        <begin position="85"/>
        <end position="117"/>
    </location>
</feature>
<feature type="region of interest" description="Disordered" evidence="1">
    <location>
        <begin position="557"/>
        <end position="588"/>
    </location>
</feature>
<keyword evidence="4" id="KW-1185">Reference proteome</keyword>
<evidence type="ECO:0000313" key="4">
    <source>
        <dbReference type="Proteomes" id="UP000001593"/>
    </source>
</evidence>
<feature type="region of interest" description="Disordered" evidence="1">
    <location>
        <begin position="475"/>
        <end position="527"/>
    </location>
</feature>
<dbReference type="InParanoid" id="A7S0J4"/>
<feature type="compositionally biased region" description="Basic and acidic residues" evidence="1">
    <location>
        <begin position="210"/>
        <end position="221"/>
    </location>
</feature>
<feature type="compositionally biased region" description="Basic and acidic residues" evidence="1">
    <location>
        <begin position="85"/>
        <end position="96"/>
    </location>
</feature>
<feature type="region of interest" description="Disordered" evidence="1">
    <location>
        <begin position="606"/>
        <end position="636"/>
    </location>
</feature>
<dbReference type="Proteomes" id="UP000001593">
    <property type="component" value="Unassembled WGS sequence"/>
</dbReference>
<dbReference type="OrthoDB" id="5990704at2759"/>
<keyword evidence="2" id="KW-0472">Membrane</keyword>
<feature type="compositionally biased region" description="Low complexity" evidence="1">
    <location>
        <begin position="248"/>
        <end position="259"/>
    </location>
</feature>
<feature type="compositionally biased region" description="Polar residues" evidence="1">
    <location>
        <begin position="499"/>
        <end position="527"/>
    </location>
</feature>
<dbReference type="EMBL" id="DS469561">
    <property type="protein sequence ID" value="EDO42687.1"/>
    <property type="molecule type" value="Genomic_DNA"/>
</dbReference>
<feature type="compositionally biased region" description="Basic residues" evidence="1">
    <location>
        <begin position="575"/>
        <end position="588"/>
    </location>
</feature>
<dbReference type="HOGENOM" id="CLU_398129_0_0_1"/>
<keyword evidence="2" id="KW-0812">Transmembrane</keyword>
<evidence type="ECO:0000256" key="2">
    <source>
        <dbReference type="SAM" id="Phobius"/>
    </source>
</evidence>
<dbReference type="KEGG" id="nve:5514571"/>
<dbReference type="AlphaFoldDB" id="A7S0J4"/>
<organism evidence="3 4">
    <name type="scientific">Nematostella vectensis</name>
    <name type="common">Starlet sea anemone</name>
    <dbReference type="NCBI Taxonomy" id="45351"/>
    <lineage>
        <taxon>Eukaryota</taxon>
        <taxon>Metazoa</taxon>
        <taxon>Cnidaria</taxon>
        <taxon>Anthozoa</taxon>
        <taxon>Hexacorallia</taxon>
        <taxon>Actiniaria</taxon>
        <taxon>Edwardsiidae</taxon>
        <taxon>Nematostella</taxon>
    </lineage>
</organism>
<protein>
    <submittedName>
        <fullName evidence="3">Uncharacterized protein</fullName>
    </submittedName>
</protein>
<feature type="region of interest" description="Disordered" evidence="1">
    <location>
        <begin position="207"/>
        <end position="328"/>
    </location>
</feature>
<gene>
    <name evidence="3" type="ORF">NEMVEDRAFT_v1g241999</name>
</gene>
<feature type="compositionally biased region" description="Basic residues" evidence="1">
    <location>
        <begin position="260"/>
        <end position="271"/>
    </location>
</feature>
<feature type="compositionally biased region" description="Polar residues" evidence="1">
    <location>
        <begin position="284"/>
        <end position="303"/>
    </location>
</feature>
<keyword evidence="2" id="KW-1133">Transmembrane helix</keyword>
<feature type="compositionally biased region" description="Polar residues" evidence="1">
    <location>
        <begin position="627"/>
        <end position="636"/>
    </location>
</feature>
<feature type="compositionally biased region" description="Polar residues" evidence="1">
    <location>
        <begin position="312"/>
        <end position="328"/>
    </location>
</feature>
<proteinExistence type="predicted"/>
<accession>A7S0J4</accession>